<evidence type="ECO:0000313" key="2">
    <source>
        <dbReference type="Proteomes" id="UP000523087"/>
    </source>
</evidence>
<dbReference type="EMBL" id="JACDUT010000004">
    <property type="protein sequence ID" value="MBA2874864.1"/>
    <property type="molecule type" value="Genomic_DNA"/>
</dbReference>
<dbReference type="AlphaFoldDB" id="A0A7V9Z6E9"/>
<sequence>MNLEQRLTYINEQKRSYIHGMVEHVNNEWVFFDKEDEEAIPIEEMTEDVIEIFRFDQWIRGQFQENGTVYVGRDPILLQHGEMVRFRKQLPYAYQQWLEALSDKTFFHFVEWLNDLDFSLYDCLYCYNGLLFEKHTGVNFIIYDNTEMISNVQHYYERGSLCKDRFEMTFHTGKRFVCAQIG</sequence>
<name>A0A7V9Z6E9_9BACL</name>
<keyword evidence="2" id="KW-1185">Reference proteome</keyword>
<protein>
    <recommendedName>
        <fullName evidence="3">DUF2777 domain-containing protein</fullName>
    </recommendedName>
</protein>
<dbReference type="Proteomes" id="UP000523087">
    <property type="component" value="Unassembled WGS sequence"/>
</dbReference>
<dbReference type="InterPro" id="IPR024488">
    <property type="entry name" value="DUF2777"/>
</dbReference>
<proteinExistence type="predicted"/>
<dbReference type="Pfam" id="PF10949">
    <property type="entry name" value="DUF2777"/>
    <property type="match status" value="1"/>
</dbReference>
<comment type="caution">
    <text evidence="1">The sequence shown here is derived from an EMBL/GenBank/DDBJ whole genome shotgun (WGS) entry which is preliminary data.</text>
</comment>
<accession>A0A7V9Z6E9</accession>
<evidence type="ECO:0000313" key="1">
    <source>
        <dbReference type="EMBL" id="MBA2874864.1"/>
    </source>
</evidence>
<gene>
    <name evidence="1" type="ORF">HNR31_001635</name>
</gene>
<reference evidence="1 2" key="1">
    <citation type="submission" date="2020-07" db="EMBL/GenBank/DDBJ databases">
        <title>Genomic Encyclopedia of Type Strains, Phase IV (KMG-IV): sequencing the most valuable type-strain genomes for metagenomic binning, comparative biology and taxonomic classification.</title>
        <authorList>
            <person name="Goeker M."/>
        </authorList>
    </citation>
    <scope>NUCLEOTIDE SEQUENCE [LARGE SCALE GENOMIC DNA]</scope>
    <source>
        <strain evidence="1 2">DSM 15730</strain>
    </source>
</reference>
<evidence type="ECO:0008006" key="3">
    <source>
        <dbReference type="Google" id="ProtNLM"/>
    </source>
</evidence>
<organism evidence="1 2">
    <name type="scientific">Thermaerobacillus caldiproteolyticus</name>
    <dbReference type="NCBI Taxonomy" id="247480"/>
    <lineage>
        <taxon>Bacteria</taxon>
        <taxon>Bacillati</taxon>
        <taxon>Bacillota</taxon>
        <taxon>Bacilli</taxon>
        <taxon>Bacillales</taxon>
        <taxon>Anoxybacillaceae</taxon>
        <taxon>Thermaerobacillus</taxon>
    </lineage>
</organism>
<dbReference type="RefSeq" id="WP_181555723.1">
    <property type="nucleotide sequence ID" value="NZ_JACDUT010000004.1"/>
</dbReference>